<evidence type="ECO:0000313" key="3">
    <source>
        <dbReference type="Proteomes" id="UP000703269"/>
    </source>
</evidence>
<feature type="domain" description="Aldos-2-ulose dehydratase beta-propeller" evidence="1">
    <location>
        <begin position="127"/>
        <end position="304"/>
    </location>
</feature>
<dbReference type="InterPro" id="IPR054583">
    <property type="entry name" value="Beta-prop_AUDH"/>
</dbReference>
<dbReference type="EMBL" id="BPQB01000020">
    <property type="protein sequence ID" value="GJE91249.1"/>
    <property type="molecule type" value="Genomic_DNA"/>
</dbReference>
<dbReference type="AlphaFoldDB" id="A0A9P3GCC4"/>
<reference evidence="2 3" key="1">
    <citation type="submission" date="2021-08" db="EMBL/GenBank/DDBJ databases">
        <title>Draft Genome Sequence of Phanerochaete sordida strain YK-624.</title>
        <authorList>
            <person name="Mori T."/>
            <person name="Dohra H."/>
            <person name="Suzuki T."/>
            <person name="Kawagishi H."/>
            <person name="Hirai H."/>
        </authorList>
    </citation>
    <scope>NUCLEOTIDE SEQUENCE [LARGE SCALE GENOMIC DNA]</scope>
    <source>
        <strain evidence="2 3">YK-624</strain>
    </source>
</reference>
<comment type="caution">
    <text evidence="2">The sequence shown here is derived from an EMBL/GenBank/DDBJ whole genome shotgun (WGS) entry which is preliminary data.</text>
</comment>
<dbReference type="Proteomes" id="UP000703269">
    <property type="component" value="Unassembled WGS sequence"/>
</dbReference>
<name>A0A9P3GCC4_9APHY</name>
<accession>A0A9P3GCC4</accession>
<organism evidence="2 3">
    <name type="scientific">Phanerochaete sordida</name>
    <dbReference type="NCBI Taxonomy" id="48140"/>
    <lineage>
        <taxon>Eukaryota</taxon>
        <taxon>Fungi</taxon>
        <taxon>Dikarya</taxon>
        <taxon>Basidiomycota</taxon>
        <taxon>Agaricomycotina</taxon>
        <taxon>Agaricomycetes</taxon>
        <taxon>Polyporales</taxon>
        <taxon>Phanerochaetaceae</taxon>
        <taxon>Phanerochaete</taxon>
    </lineage>
</organism>
<keyword evidence="3" id="KW-1185">Reference proteome</keyword>
<dbReference type="OrthoDB" id="5378718at2759"/>
<evidence type="ECO:0000313" key="2">
    <source>
        <dbReference type="EMBL" id="GJE91249.1"/>
    </source>
</evidence>
<sequence length="341" mass="37211">MYSKIPLKPHCEPGQPASLPLFQPQLIQGGRPDGYWVEAFPFRSDSTKFPNIIGYGLGTYDMKSDIQMFVNPYADSSNKTSAWTPVSLAKLDFPVAMHYADITQNGFNDVIISDQYGSSMDDIWADGGRVSWLENPGAPRGDWVQRTIGHSPGMHRLKAGRFSRTDRVQVVAVPIVVASGDLTTPAPVLVFTAPADPRSDAPWHRETVATRVLVHEVAVVPADATRGEMRYDQIVLAGRDGVDCLWYDGNEWKSSVVGTGLAQQKDDPYWGAGSAAVGRLGDDYAGYVCSAEAFHGNMVSVYTKPAGAPHGIVRPQWTRHVLDDFGALNGKHTGSIHQEDP</sequence>
<proteinExistence type="predicted"/>
<gene>
    <name evidence="2" type="ORF">PsYK624_073980</name>
</gene>
<dbReference type="Pfam" id="PF22301">
    <property type="entry name" value="AUDH_beta_propeller"/>
    <property type="match status" value="1"/>
</dbReference>
<evidence type="ECO:0000259" key="1">
    <source>
        <dbReference type="Pfam" id="PF22301"/>
    </source>
</evidence>
<protein>
    <recommendedName>
        <fullName evidence="1">Aldos-2-ulose dehydratase beta-propeller domain-containing protein</fullName>
    </recommendedName>
</protein>